<reference evidence="1 2" key="1">
    <citation type="submission" date="2011-10" db="EMBL/GenBank/DDBJ databases">
        <title>Whole genome sequence of Selenomonas ruminantium subsp. lactilytica TAM6421.</title>
        <authorList>
            <person name="Oguchi A."/>
            <person name="Ankai A."/>
            <person name="Kaneko J."/>
            <person name="Yamada-Narita S."/>
            <person name="Fukui S."/>
            <person name="Takahashi M."/>
            <person name="Onodera T."/>
            <person name="Kojima S."/>
            <person name="Fushimi T."/>
            <person name="Abe N."/>
            <person name="Kamio Y."/>
            <person name="Yamazaki S."/>
            <person name="Fujita N."/>
        </authorList>
    </citation>
    <scope>NUCLEOTIDE SEQUENCE [LARGE SCALE GENOMIC DNA]</scope>
    <source>
        <strain evidence="2">NBRC 103574 / TAM6421</strain>
    </source>
</reference>
<dbReference type="InterPro" id="IPR038493">
    <property type="entry name" value="MqsR_sf"/>
</dbReference>
<dbReference type="AlphaFoldDB" id="I0GTF4"/>
<dbReference type="RefSeq" id="WP_014425463.1">
    <property type="nucleotide sequence ID" value="NC_017068.1"/>
</dbReference>
<accession>I0GTF4</accession>
<dbReference type="GO" id="GO:0009372">
    <property type="term" value="P:quorum sensing"/>
    <property type="evidence" value="ECO:0007669"/>
    <property type="project" value="InterPro"/>
</dbReference>
<proteinExistence type="predicted"/>
<dbReference type="HOGENOM" id="CLU_149158_1_0_9"/>
<evidence type="ECO:0008006" key="3">
    <source>
        <dbReference type="Google" id="ProtNLM"/>
    </source>
</evidence>
<evidence type="ECO:0000313" key="2">
    <source>
        <dbReference type="Proteomes" id="UP000007887"/>
    </source>
</evidence>
<gene>
    <name evidence="1" type="ordered locus">SELR_23330</name>
</gene>
<organism evidence="1 2">
    <name type="scientific">Selenomonas ruminantium subsp. lactilytica (strain NBRC 103574 / TAM6421)</name>
    <dbReference type="NCBI Taxonomy" id="927704"/>
    <lineage>
        <taxon>Bacteria</taxon>
        <taxon>Bacillati</taxon>
        <taxon>Bacillota</taxon>
        <taxon>Negativicutes</taxon>
        <taxon>Selenomonadales</taxon>
        <taxon>Selenomonadaceae</taxon>
        <taxon>Selenomonas</taxon>
    </lineage>
</organism>
<dbReference type="Gene3D" id="3.30.2310.40">
    <property type="match status" value="1"/>
</dbReference>
<protein>
    <recommendedName>
        <fullName evidence="3">Motility quorum-sensing regulator, toxin of MqsA</fullName>
    </recommendedName>
</protein>
<dbReference type="Proteomes" id="UP000007887">
    <property type="component" value="Chromosome"/>
</dbReference>
<dbReference type="Pfam" id="PF15723">
    <property type="entry name" value="MqsR_toxin"/>
    <property type="match status" value="1"/>
</dbReference>
<dbReference type="EMBL" id="AP012292">
    <property type="protein sequence ID" value="BAL84041.1"/>
    <property type="molecule type" value="Genomic_DNA"/>
</dbReference>
<dbReference type="InterPro" id="IPR031451">
    <property type="entry name" value="MqsR_toxin"/>
</dbReference>
<dbReference type="KEGG" id="sri:SELR_23330"/>
<dbReference type="GO" id="GO:0044010">
    <property type="term" value="P:single-species biofilm formation"/>
    <property type="evidence" value="ECO:0007669"/>
    <property type="project" value="InterPro"/>
</dbReference>
<sequence>MALFQIKSLISQKKFKFLEDRRKNMETLAGLGWLPQDVPDIIYELEVDDYFSGPSDDWNSNDRNCIWEFGKYLPNEQKTIYIKLKLTDNILAISFHFPEKEIIYPFK</sequence>
<dbReference type="PATRIC" id="fig|927704.6.peg.2415"/>
<dbReference type="GO" id="GO:0017148">
    <property type="term" value="P:negative regulation of translation"/>
    <property type="evidence" value="ECO:0007669"/>
    <property type="project" value="InterPro"/>
</dbReference>
<name>I0GTF4_SELRL</name>
<evidence type="ECO:0000313" key="1">
    <source>
        <dbReference type="EMBL" id="BAL84041.1"/>
    </source>
</evidence>